<reference evidence="15" key="1">
    <citation type="submission" date="2021-07" db="EMBL/GenBank/DDBJ databases">
        <authorList>
            <person name="Branca A.L. A."/>
        </authorList>
    </citation>
    <scope>NUCLEOTIDE SEQUENCE</scope>
</reference>
<keyword evidence="2" id="KW-0813">Transport</keyword>
<evidence type="ECO:0000256" key="8">
    <source>
        <dbReference type="ARBA" id="ARBA00022982"/>
    </source>
</evidence>
<keyword evidence="8" id="KW-0249">Electron transport</keyword>
<evidence type="ECO:0000259" key="14">
    <source>
        <dbReference type="PROSITE" id="PS50255"/>
    </source>
</evidence>
<dbReference type="InterPro" id="IPR036400">
    <property type="entry name" value="Cyt_B5-like_heme/steroid_sf"/>
</dbReference>
<evidence type="ECO:0000256" key="9">
    <source>
        <dbReference type="ARBA" id="ARBA00023004"/>
    </source>
</evidence>
<evidence type="ECO:0000256" key="3">
    <source>
        <dbReference type="ARBA" id="ARBA00022617"/>
    </source>
</evidence>
<dbReference type="Pfam" id="PF00173">
    <property type="entry name" value="Cyt-b5"/>
    <property type="match status" value="1"/>
</dbReference>
<keyword evidence="5 13" id="KW-0479">Metal-binding</keyword>
<sequence length="129" mass="14390">MAAVRSFTKEEISKHSSPHNLYLVIHGKVYDCTKFVNKHPGGEEVILEVAGQDATEPYDEVGHSEDADRLLRSYYIGDLQEQVSIPNPIATPTLLSVANIILDVRTPSQRHRNPPHGLAPFYQTLVLLC</sequence>
<protein>
    <recommendedName>
        <fullName evidence="14">Cytochrome b5 heme-binding domain-containing protein</fullName>
    </recommendedName>
</protein>
<evidence type="ECO:0000256" key="10">
    <source>
        <dbReference type="ARBA" id="ARBA00023136"/>
    </source>
</evidence>
<evidence type="ECO:0000256" key="5">
    <source>
        <dbReference type="ARBA" id="ARBA00022723"/>
    </source>
</evidence>
<dbReference type="GO" id="GO:0020037">
    <property type="term" value="F:heme binding"/>
    <property type="evidence" value="ECO:0007669"/>
    <property type="project" value="UniProtKB-UniRule"/>
</dbReference>
<dbReference type="PRINTS" id="PR00363">
    <property type="entry name" value="CYTOCHROMEB5"/>
</dbReference>
<comment type="similarity">
    <text evidence="12 13">Belongs to the cytochrome b5 family.</text>
</comment>
<dbReference type="SUPFAM" id="SSF55856">
    <property type="entry name" value="Cytochrome b5-like heme/steroid binding domain"/>
    <property type="match status" value="1"/>
</dbReference>
<evidence type="ECO:0000256" key="12">
    <source>
        <dbReference type="ARBA" id="ARBA00038168"/>
    </source>
</evidence>
<dbReference type="PANTHER" id="PTHR19359:SF150">
    <property type="entry name" value="CYTOCHROME B5"/>
    <property type="match status" value="1"/>
</dbReference>
<evidence type="ECO:0000256" key="2">
    <source>
        <dbReference type="ARBA" id="ARBA00022448"/>
    </source>
</evidence>
<keyword evidence="7" id="KW-0492">Microsome</keyword>
<dbReference type="PROSITE" id="PS00191">
    <property type="entry name" value="CYTOCHROME_B5_1"/>
    <property type="match status" value="1"/>
</dbReference>
<dbReference type="GO" id="GO:0046872">
    <property type="term" value="F:metal ion binding"/>
    <property type="evidence" value="ECO:0007669"/>
    <property type="project" value="UniProtKB-UniRule"/>
</dbReference>
<dbReference type="InterPro" id="IPR001199">
    <property type="entry name" value="Cyt_B5-like_heme/steroid-bd"/>
</dbReference>
<dbReference type="GO" id="GO:0005789">
    <property type="term" value="C:endoplasmic reticulum membrane"/>
    <property type="evidence" value="ECO:0007669"/>
    <property type="project" value="UniProtKB-SubCell"/>
</dbReference>
<comment type="subcellular location">
    <subcellularLocation>
        <location evidence="1">Endoplasmic reticulum membrane</location>
        <topology evidence="1">Single-pass membrane protein</topology>
        <orientation evidence="1">Cytoplasmic side</orientation>
    </subcellularLocation>
    <subcellularLocation>
        <location evidence="11">Microsome membrane</location>
        <topology evidence="11">Single-pass membrane protein</topology>
        <orientation evidence="11">Cytoplasmic side</orientation>
    </subcellularLocation>
</comment>
<name>A0A9W4NZX1_9EURO</name>
<keyword evidence="9 13" id="KW-0408">Iron</keyword>
<dbReference type="AlphaFoldDB" id="A0A9W4NZX1"/>
<dbReference type="PANTHER" id="PTHR19359">
    <property type="entry name" value="CYTOCHROME B5"/>
    <property type="match status" value="1"/>
</dbReference>
<organism evidence="15 16">
    <name type="scientific">Penicillium egyptiacum</name>
    <dbReference type="NCBI Taxonomy" id="1303716"/>
    <lineage>
        <taxon>Eukaryota</taxon>
        <taxon>Fungi</taxon>
        <taxon>Dikarya</taxon>
        <taxon>Ascomycota</taxon>
        <taxon>Pezizomycotina</taxon>
        <taxon>Eurotiomycetes</taxon>
        <taxon>Eurotiomycetidae</taxon>
        <taxon>Eurotiales</taxon>
        <taxon>Aspergillaceae</taxon>
        <taxon>Penicillium</taxon>
    </lineage>
</organism>
<keyword evidence="6" id="KW-0256">Endoplasmic reticulum</keyword>
<evidence type="ECO:0000256" key="7">
    <source>
        <dbReference type="ARBA" id="ARBA00022848"/>
    </source>
</evidence>
<keyword evidence="3 13" id="KW-0349">Heme</keyword>
<dbReference type="PROSITE" id="PS50255">
    <property type="entry name" value="CYTOCHROME_B5_2"/>
    <property type="match status" value="1"/>
</dbReference>
<dbReference type="InterPro" id="IPR050668">
    <property type="entry name" value="Cytochrome_b5"/>
</dbReference>
<dbReference type="OrthoDB" id="260519at2759"/>
<keyword evidence="10" id="KW-0472">Membrane</keyword>
<evidence type="ECO:0000256" key="13">
    <source>
        <dbReference type="RuleBase" id="RU362121"/>
    </source>
</evidence>
<feature type="domain" description="Cytochrome b5 heme-binding" evidence="14">
    <location>
        <begin position="4"/>
        <end position="80"/>
    </location>
</feature>
<evidence type="ECO:0000256" key="1">
    <source>
        <dbReference type="ARBA" id="ARBA00004131"/>
    </source>
</evidence>
<dbReference type="InterPro" id="IPR018506">
    <property type="entry name" value="Cyt_B5_heme-BS"/>
</dbReference>
<keyword evidence="4" id="KW-0812">Transmembrane</keyword>
<evidence type="ECO:0000256" key="4">
    <source>
        <dbReference type="ARBA" id="ARBA00022692"/>
    </source>
</evidence>
<comment type="caution">
    <text evidence="15">The sequence shown here is derived from an EMBL/GenBank/DDBJ whole genome shotgun (WGS) entry which is preliminary data.</text>
</comment>
<accession>A0A9W4NZX1</accession>
<keyword evidence="16" id="KW-1185">Reference proteome</keyword>
<evidence type="ECO:0000313" key="15">
    <source>
        <dbReference type="EMBL" id="CAG8886275.1"/>
    </source>
</evidence>
<proteinExistence type="inferred from homology"/>
<dbReference type="SMART" id="SM01117">
    <property type="entry name" value="Cyt-b5"/>
    <property type="match status" value="1"/>
</dbReference>
<dbReference type="Proteomes" id="UP001154252">
    <property type="component" value="Unassembled WGS sequence"/>
</dbReference>
<evidence type="ECO:0000256" key="11">
    <source>
        <dbReference type="ARBA" id="ARBA00037877"/>
    </source>
</evidence>
<evidence type="ECO:0000256" key="6">
    <source>
        <dbReference type="ARBA" id="ARBA00022824"/>
    </source>
</evidence>
<dbReference type="FunFam" id="3.10.120.10:FF:000002">
    <property type="entry name" value="Cytochrome b5 type B"/>
    <property type="match status" value="1"/>
</dbReference>
<dbReference type="EMBL" id="CAJVRC010000835">
    <property type="protein sequence ID" value="CAG8886275.1"/>
    <property type="molecule type" value="Genomic_DNA"/>
</dbReference>
<dbReference type="Gene3D" id="3.10.120.10">
    <property type="entry name" value="Cytochrome b5-like heme/steroid binding domain"/>
    <property type="match status" value="1"/>
</dbReference>
<gene>
    <name evidence="15" type="ORF">PEGY_LOCUS812</name>
</gene>
<evidence type="ECO:0000313" key="16">
    <source>
        <dbReference type="Proteomes" id="UP001154252"/>
    </source>
</evidence>